<accession>A0ACA9RW16</accession>
<organism evidence="1 2">
    <name type="scientific">Racocetra persica</name>
    <dbReference type="NCBI Taxonomy" id="160502"/>
    <lineage>
        <taxon>Eukaryota</taxon>
        <taxon>Fungi</taxon>
        <taxon>Fungi incertae sedis</taxon>
        <taxon>Mucoromycota</taxon>
        <taxon>Glomeromycotina</taxon>
        <taxon>Glomeromycetes</taxon>
        <taxon>Diversisporales</taxon>
        <taxon>Gigasporaceae</taxon>
        <taxon>Racocetra</taxon>
    </lineage>
</organism>
<reference evidence="1" key="1">
    <citation type="submission" date="2021-06" db="EMBL/GenBank/DDBJ databases">
        <authorList>
            <person name="Kallberg Y."/>
            <person name="Tangrot J."/>
            <person name="Rosling A."/>
        </authorList>
    </citation>
    <scope>NUCLEOTIDE SEQUENCE</scope>
    <source>
        <strain evidence="1">MA461A</strain>
    </source>
</reference>
<sequence>DNIKNLFGNKEWNEILNTNKKRAPGIDENLAKHLLNYKKNTPSEMREQVMKPWFQTMYNQEQHYDYQYIHQVFTHMLDEYESPKNRLTQQHSEGWYATNIWSMLIDKAFLNVLNIELVCEDTCSIASSNRKNDNELYKIKGQRKAIGRRIDGIFKNTVNGYEYGGIEVSKICQGPHERKNLDIVKKMEIVGLLHSRLQLQQLLMDYGGGSCLRLKKEDTISVPLHLGDVMELITMISNILRAKLRISHCIKLLKKTEPE</sequence>
<dbReference type="EMBL" id="CAJVQC010075794">
    <property type="protein sequence ID" value="CAG8814122.1"/>
    <property type="molecule type" value="Genomic_DNA"/>
</dbReference>
<feature type="non-terminal residue" evidence="1">
    <location>
        <position position="259"/>
    </location>
</feature>
<name>A0ACA9RW16_9GLOM</name>
<evidence type="ECO:0000313" key="1">
    <source>
        <dbReference type="EMBL" id="CAG8814122.1"/>
    </source>
</evidence>
<keyword evidence="2" id="KW-1185">Reference proteome</keyword>
<dbReference type="Proteomes" id="UP000789920">
    <property type="component" value="Unassembled WGS sequence"/>
</dbReference>
<proteinExistence type="predicted"/>
<feature type="non-terminal residue" evidence="1">
    <location>
        <position position="1"/>
    </location>
</feature>
<comment type="caution">
    <text evidence="1">The sequence shown here is derived from an EMBL/GenBank/DDBJ whole genome shotgun (WGS) entry which is preliminary data.</text>
</comment>
<protein>
    <submittedName>
        <fullName evidence="1">30182_t:CDS:1</fullName>
    </submittedName>
</protein>
<evidence type="ECO:0000313" key="2">
    <source>
        <dbReference type="Proteomes" id="UP000789920"/>
    </source>
</evidence>
<gene>
    <name evidence="1" type="ORF">RPERSI_LOCUS23919</name>
</gene>